<evidence type="ECO:0000256" key="6">
    <source>
        <dbReference type="SAM" id="Phobius"/>
    </source>
</evidence>
<dbReference type="NCBIfam" id="TIGR00765">
    <property type="entry name" value="yihY_not_rbn"/>
    <property type="match status" value="1"/>
</dbReference>
<feature type="transmembrane region" description="Helical" evidence="6">
    <location>
        <begin position="36"/>
        <end position="59"/>
    </location>
</feature>
<feature type="transmembrane region" description="Helical" evidence="6">
    <location>
        <begin position="252"/>
        <end position="274"/>
    </location>
</feature>
<dbReference type="PANTHER" id="PTHR30213:SF0">
    <property type="entry name" value="UPF0761 MEMBRANE PROTEIN YIHY"/>
    <property type="match status" value="1"/>
</dbReference>
<keyword evidence="8" id="KW-1185">Reference proteome</keyword>
<dbReference type="OrthoDB" id="9775903at2"/>
<accession>A0A0B6X060</accession>
<reference evidence="7 8" key="2">
    <citation type="submission" date="2015-01" db="EMBL/GenBank/DDBJ databases">
        <title>Complete genome sequence of Pyrinomonas methylaliphatogenes type strain K22T.</title>
        <authorList>
            <person name="Lee K.C.Y."/>
            <person name="Power J.F."/>
            <person name="Dunfield P.F."/>
            <person name="Morgan X.C."/>
            <person name="Huttenhower C."/>
            <person name="Stott M.B."/>
        </authorList>
    </citation>
    <scope>NUCLEOTIDE SEQUENCE [LARGE SCALE GENOMIC DNA]</scope>
    <source>
        <strain evidence="7 8">K22</strain>
    </source>
</reference>
<dbReference type="STRING" id="454194.PYK22_02401"/>
<evidence type="ECO:0000256" key="3">
    <source>
        <dbReference type="ARBA" id="ARBA00022692"/>
    </source>
</evidence>
<dbReference type="RefSeq" id="WP_060635619.1">
    <property type="nucleotide sequence ID" value="NZ_CBXV010000008.1"/>
</dbReference>
<protein>
    <submittedName>
        <fullName evidence="7">Predicted membrane protein</fullName>
    </submittedName>
</protein>
<dbReference type="Pfam" id="PF03631">
    <property type="entry name" value="Virul_fac_BrkB"/>
    <property type="match status" value="1"/>
</dbReference>
<keyword evidence="4 6" id="KW-1133">Transmembrane helix</keyword>
<dbReference type="PANTHER" id="PTHR30213">
    <property type="entry name" value="INNER MEMBRANE PROTEIN YHJD"/>
    <property type="match status" value="1"/>
</dbReference>
<evidence type="ECO:0000256" key="5">
    <source>
        <dbReference type="ARBA" id="ARBA00023136"/>
    </source>
</evidence>
<organism evidence="7 8">
    <name type="scientific">Pyrinomonas methylaliphatogenes</name>
    <dbReference type="NCBI Taxonomy" id="454194"/>
    <lineage>
        <taxon>Bacteria</taxon>
        <taxon>Pseudomonadati</taxon>
        <taxon>Acidobacteriota</taxon>
        <taxon>Blastocatellia</taxon>
        <taxon>Blastocatellales</taxon>
        <taxon>Pyrinomonadaceae</taxon>
        <taxon>Pyrinomonas</taxon>
    </lineage>
</organism>
<evidence type="ECO:0000256" key="1">
    <source>
        <dbReference type="ARBA" id="ARBA00004651"/>
    </source>
</evidence>
<dbReference type="InterPro" id="IPR017039">
    <property type="entry name" value="Virul_fac_BrkB"/>
</dbReference>
<dbReference type="PIRSF" id="PIRSF035875">
    <property type="entry name" value="RNase_BN"/>
    <property type="match status" value="1"/>
</dbReference>
<dbReference type="Proteomes" id="UP000031518">
    <property type="component" value="Unassembled WGS sequence"/>
</dbReference>
<comment type="subcellular location">
    <subcellularLocation>
        <location evidence="1">Cell membrane</location>
        <topology evidence="1">Multi-pass membrane protein</topology>
    </subcellularLocation>
</comment>
<proteinExistence type="predicted"/>
<evidence type="ECO:0000256" key="4">
    <source>
        <dbReference type="ARBA" id="ARBA00022989"/>
    </source>
</evidence>
<keyword evidence="5 6" id="KW-0472">Membrane</keyword>
<feature type="transmembrane region" description="Helical" evidence="6">
    <location>
        <begin position="217"/>
        <end position="240"/>
    </location>
</feature>
<reference evidence="7 8" key="1">
    <citation type="submission" date="2013-12" db="EMBL/GenBank/DDBJ databases">
        <authorList>
            <person name="Stott M."/>
        </authorList>
    </citation>
    <scope>NUCLEOTIDE SEQUENCE [LARGE SCALE GENOMIC DNA]</scope>
    <source>
        <strain evidence="7 8">K22</strain>
    </source>
</reference>
<evidence type="ECO:0000313" key="8">
    <source>
        <dbReference type="Proteomes" id="UP000031518"/>
    </source>
</evidence>
<sequence>MLREFREIALIDWRRVIARTWCRIWKDDIFGRAAQLSYYFLLSLFPLLLFLTTLLGYFAEAGSKLRNALFTYLAKVLPISAYDLIHRTVDEINRGAGSGKLSFGILATLWAASSGMSAISNTLNVAYGVKETRPWWKARLTAVLLTIGLAVFIISTLAIIFYGGGIGRFIASKLGLGALFTIAWRIAQIPLILFFLLFAFALIYRFAPNLEKPKWRWITPGSAVGVALWLIVSFGLRAYLQYFNSYNRTYGALGAVIILMLWFYLTGAAILIGGEINSEAERMMDEIATE</sequence>
<dbReference type="AlphaFoldDB" id="A0A0B6X060"/>
<dbReference type="GO" id="GO:0005886">
    <property type="term" value="C:plasma membrane"/>
    <property type="evidence" value="ECO:0007669"/>
    <property type="project" value="UniProtKB-SubCell"/>
</dbReference>
<feature type="transmembrane region" description="Helical" evidence="6">
    <location>
        <begin position="182"/>
        <end position="205"/>
    </location>
</feature>
<keyword evidence="2" id="KW-1003">Cell membrane</keyword>
<keyword evidence="3 6" id="KW-0812">Transmembrane</keyword>
<feature type="transmembrane region" description="Helical" evidence="6">
    <location>
        <begin position="101"/>
        <end position="119"/>
    </location>
</feature>
<evidence type="ECO:0000313" key="7">
    <source>
        <dbReference type="EMBL" id="CDM66372.1"/>
    </source>
</evidence>
<name>A0A0B6X060_9BACT</name>
<evidence type="ECO:0000256" key="2">
    <source>
        <dbReference type="ARBA" id="ARBA00022475"/>
    </source>
</evidence>
<dbReference type="EMBL" id="CBXV010000008">
    <property type="protein sequence ID" value="CDM66372.1"/>
    <property type="molecule type" value="Genomic_DNA"/>
</dbReference>
<feature type="transmembrane region" description="Helical" evidence="6">
    <location>
        <begin position="140"/>
        <end position="162"/>
    </location>
</feature>
<gene>
    <name evidence="7" type="ORF">PYK22_02401</name>
</gene>